<proteinExistence type="predicted"/>
<dbReference type="EMBL" id="GG738848">
    <property type="protein sequence ID" value="EFC49211.1"/>
    <property type="molecule type" value="Genomic_DNA"/>
</dbReference>
<name>D2V1S4_NAEGR</name>
<dbReference type="RefSeq" id="XP_002681955.1">
    <property type="nucleotide sequence ID" value="XM_002681909.1"/>
</dbReference>
<evidence type="ECO:0000313" key="1">
    <source>
        <dbReference type="EMBL" id="EFC49211.1"/>
    </source>
</evidence>
<gene>
    <name evidence="1" type="ORF">NAEGRDRAFT_62678</name>
</gene>
<dbReference type="GeneID" id="8855213"/>
<dbReference type="Proteomes" id="UP000006671">
    <property type="component" value="Unassembled WGS sequence"/>
</dbReference>
<evidence type="ECO:0000313" key="2">
    <source>
        <dbReference type="Proteomes" id="UP000006671"/>
    </source>
</evidence>
<dbReference type="InParanoid" id="D2V1S4"/>
<reference evidence="1 2" key="1">
    <citation type="journal article" date="2010" name="Cell">
        <title>The genome of Naegleria gruberi illuminates early eukaryotic versatility.</title>
        <authorList>
            <person name="Fritz-Laylin L.K."/>
            <person name="Prochnik S.E."/>
            <person name="Ginger M.L."/>
            <person name="Dacks J.B."/>
            <person name="Carpenter M.L."/>
            <person name="Field M.C."/>
            <person name="Kuo A."/>
            <person name="Paredez A."/>
            <person name="Chapman J."/>
            <person name="Pham J."/>
            <person name="Shu S."/>
            <person name="Neupane R."/>
            <person name="Cipriano M."/>
            <person name="Mancuso J."/>
            <person name="Tu H."/>
            <person name="Salamov A."/>
            <person name="Lindquist E."/>
            <person name="Shapiro H."/>
            <person name="Lucas S."/>
            <person name="Grigoriev I.V."/>
            <person name="Cande W.Z."/>
            <person name="Fulton C."/>
            <person name="Rokhsar D.S."/>
            <person name="Dawson S.C."/>
        </authorList>
    </citation>
    <scope>NUCLEOTIDE SEQUENCE [LARGE SCALE GENOMIC DNA]</scope>
    <source>
        <strain evidence="1 2">NEG-M</strain>
    </source>
</reference>
<sequence>MSQIPPSSSTTTLYAVQFSGHIDLTEEEFKQYYLSHLEESISNNEQIYVGGAKGADELTQKFAQKLISETKTSFKLMIVCDLKNDDFRVDKRFDCRKGFLNHTARDEMMTKNTSRDVAFIRYKPMSLGSGTLANILRRQFGSNISKKFKRHARDLYAKATDQESKELFDEIIETFVKNMESMKGKYGLEKLPQVIHSHTMGYGNN</sequence>
<dbReference type="KEGG" id="ngr:NAEGRDRAFT_62678"/>
<accession>D2V1S4</accession>
<protein>
    <submittedName>
        <fullName evidence="1">Predicted protein</fullName>
    </submittedName>
</protein>
<keyword evidence="2" id="KW-1185">Reference proteome</keyword>
<organism evidence="2">
    <name type="scientific">Naegleria gruberi</name>
    <name type="common">Amoeba</name>
    <dbReference type="NCBI Taxonomy" id="5762"/>
    <lineage>
        <taxon>Eukaryota</taxon>
        <taxon>Discoba</taxon>
        <taxon>Heterolobosea</taxon>
        <taxon>Tetramitia</taxon>
        <taxon>Eutetramitia</taxon>
        <taxon>Vahlkampfiidae</taxon>
        <taxon>Naegleria</taxon>
    </lineage>
</organism>
<dbReference type="AlphaFoldDB" id="D2V1S4"/>
<dbReference type="VEuPathDB" id="AmoebaDB:NAEGRDRAFT_62678"/>